<evidence type="ECO:0000313" key="3">
    <source>
        <dbReference type="EMBL" id="KAJ8444292.1"/>
    </source>
</evidence>
<sequence>MNVWRSPLVVRKTEQSTIHNHLIVPGILRNCNPWIHHGEYEDHINSNNDGIEEEASDRAESFLENMEVEIANFIEIQEGDSEEITLVRDDVEPNIIDADIVDANVDDNDENDKDVVSEDDEDDFSDRKSDIHSFDRDLEEDVSDDNIANASFQVVVSQNQPLIEGDIIPHDMQPPLSYRQKRRAQQALWNACKHGPIRGLKSLRKREQKPNVKAFAKITPDMECVIGKNANRFMCECSKWVKEFCLLDSRMDKDAKTRLFDKINIIASLIHPQDSTQYPHDGGAQDPTQQTLEVPAYVQLWEMTKRYKDRSWDPKTVANYKKFKELHLSQIEKEGADNLSLKVAYLLVMKEKSGYHRGLRPSPQPFKKGRAIKAMRVKVAAKIQQSQQKEVALQGQVGDLLSANSELKAEIERMKSEAIGRDNKLKKELIERERDYEHKKETIEREEKIRPEVVEMLLNLNHGI</sequence>
<feature type="region of interest" description="Disordered" evidence="2">
    <location>
        <begin position="99"/>
        <end position="132"/>
    </location>
</feature>
<keyword evidence="1" id="KW-0175">Coiled coil</keyword>
<evidence type="ECO:0000256" key="1">
    <source>
        <dbReference type="SAM" id="Coils"/>
    </source>
</evidence>
<feature type="coiled-coil region" evidence="1">
    <location>
        <begin position="397"/>
        <end position="446"/>
    </location>
</feature>
<comment type="caution">
    <text evidence="3">The sequence shown here is derived from an EMBL/GenBank/DDBJ whole genome shotgun (WGS) entry which is preliminary data.</text>
</comment>
<keyword evidence="4" id="KW-1185">Reference proteome</keyword>
<dbReference type="Proteomes" id="UP001153076">
    <property type="component" value="Unassembled WGS sequence"/>
</dbReference>
<organism evidence="3 4">
    <name type="scientific">Carnegiea gigantea</name>
    <dbReference type="NCBI Taxonomy" id="171969"/>
    <lineage>
        <taxon>Eukaryota</taxon>
        <taxon>Viridiplantae</taxon>
        <taxon>Streptophyta</taxon>
        <taxon>Embryophyta</taxon>
        <taxon>Tracheophyta</taxon>
        <taxon>Spermatophyta</taxon>
        <taxon>Magnoliopsida</taxon>
        <taxon>eudicotyledons</taxon>
        <taxon>Gunneridae</taxon>
        <taxon>Pentapetalae</taxon>
        <taxon>Caryophyllales</taxon>
        <taxon>Cactineae</taxon>
        <taxon>Cactaceae</taxon>
        <taxon>Cactoideae</taxon>
        <taxon>Echinocereeae</taxon>
        <taxon>Carnegiea</taxon>
    </lineage>
</organism>
<dbReference type="AlphaFoldDB" id="A0A9Q1KJA8"/>
<proteinExistence type="predicted"/>
<evidence type="ECO:0000313" key="4">
    <source>
        <dbReference type="Proteomes" id="UP001153076"/>
    </source>
</evidence>
<protein>
    <submittedName>
        <fullName evidence="3">Uncharacterized protein</fullName>
    </submittedName>
</protein>
<gene>
    <name evidence="3" type="ORF">Cgig2_029705</name>
</gene>
<dbReference type="EMBL" id="JAKOGI010000101">
    <property type="protein sequence ID" value="KAJ8444292.1"/>
    <property type="molecule type" value="Genomic_DNA"/>
</dbReference>
<accession>A0A9Q1KJA8</accession>
<name>A0A9Q1KJA8_9CARY</name>
<reference evidence="3" key="1">
    <citation type="submission" date="2022-04" db="EMBL/GenBank/DDBJ databases">
        <title>Carnegiea gigantea Genome sequencing and assembly v2.</title>
        <authorList>
            <person name="Copetti D."/>
            <person name="Sanderson M.J."/>
            <person name="Burquez A."/>
            <person name="Wojciechowski M.F."/>
        </authorList>
    </citation>
    <scope>NUCLEOTIDE SEQUENCE</scope>
    <source>
        <strain evidence="3">SGP5-SGP5p</strain>
        <tissue evidence="3">Aerial part</tissue>
    </source>
</reference>
<feature type="compositionally biased region" description="Acidic residues" evidence="2">
    <location>
        <begin position="104"/>
        <end position="124"/>
    </location>
</feature>
<evidence type="ECO:0000256" key="2">
    <source>
        <dbReference type="SAM" id="MobiDB-lite"/>
    </source>
</evidence>